<dbReference type="STRING" id="1429043.X474_26175"/>
<dbReference type="PIRSF" id="PIRSF000171">
    <property type="entry name" value="SDHA_APRA_LASPO"/>
    <property type="match status" value="1"/>
</dbReference>
<dbReference type="PANTHER" id="PTHR11632:SF73">
    <property type="entry name" value="BLR3196 PROTEIN"/>
    <property type="match status" value="1"/>
</dbReference>
<proteinExistence type="predicted"/>
<protein>
    <submittedName>
        <fullName evidence="5">Oxidoreductase</fullName>
    </submittedName>
</protein>
<comment type="caution">
    <text evidence="5">The sequence shown here is derived from an EMBL/GenBank/DDBJ whole genome shotgun (WGS) entry which is preliminary data.</text>
</comment>
<dbReference type="Pfam" id="PF02910">
    <property type="entry name" value="Succ_DH_flav_C"/>
    <property type="match status" value="1"/>
</dbReference>
<name>A0A0D2HKJ7_9BACT</name>
<evidence type="ECO:0000256" key="1">
    <source>
        <dbReference type="ARBA" id="ARBA00022630"/>
    </source>
</evidence>
<accession>A0A0D2HKJ7</accession>
<dbReference type="InterPro" id="IPR037099">
    <property type="entry name" value="Fum_R/Succ_DH_flav-like_C_sf"/>
</dbReference>
<keyword evidence="1" id="KW-0285">Flavoprotein</keyword>
<keyword evidence="2" id="KW-0560">Oxidoreductase</keyword>
<dbReference type="GO" id="GO:0009061">
    <property type="term" value="P:anaerobic respiration"/>
    <property type="evidence" value="ECO:0007669"/>
    <property type="project" value="TreeGrafter"/>
</dbReference>
<reference evidence="5 6" key="1">
    <citation type="submission" date="2013-11" db="EMBL/GenBank/DDBJ databases">
        <title>Metagenomic analysis of a methanogenic consortium involved in long chain n-alkane degradation.</title>
        <authorList>
            <person name="Davidova I.A."/>
            <person name="Callaghan A.V."/>
            <person name="Wawrik B."/>
            <person name="Pruitt S."/>
            <person name="Marks C."/>
            <person name="Duncan K.E."/>
            <person name="Suflita J.M."/>
        </authorList>
    </citation>
    <scope>NUCLEOTIDE SEQUENCE [LARGE SCALE GENOMIC DNA]</scope>
    <source>
        <strain evidence="5 6">SPR</strain>
    </source>
</reference>
<dbReference type="Pfam" id="PF00890">
    <property type="entry name" value="FAD_binding_2"/>
    <property type="match status" value="1"/>
</dbReference>
<evidence type="ECO:0000256" key="2">
    <source>
        <dbReference type="ARBA" id="ARBA00023002"/>
    </source>
</evidence>
<dbReference type="PRINTS" id="PR00368">
    <property type="entry name" value="FADPNR"/>
</dbReference>
<dbReference type="Proteomes" id="UP000032233">
    <property type="component" value="Unassembled WGS sequence"/>
</dbReference>
<dbReference type="GO" id="GO:0005886">
    <property type="term" value="C:plasma membrane"/>
    <property type="evidence" value="ECO:0007669"/>
    <property type="project" value="TreeGrafter"/>
</dbReference>
<feature type="domain" description="FAD-dependent oxidoreductase 2 FAD-binding" evidence="3">
    <location>
        <begin position="9"/>
        <end position="372"/>
    </location>
</feature>
<dbReference type="Gene3D" id="3.50.50.60">
    <property type="entry name" value="FAD/NAD(P)-binding domain"/>
    <property type="match status" value="2"/>
</dbReference>
<evidence type="ECO:0000259" key="4">
    <source>
        <dbReference type="Pfam" id="PF02910"/>
    </source>
</evidence>
<sequence length="549" mass="60489">MGNQYLEADLLIIGGGSAGCMAAIRALELDPELKVVIFEKGDIDYSGSIARGMDALNIVSIPNLTSPELYVESVTEGSAGVADAPASHLMAARSFDLLKKLEGWGVYFPLDASGNYRTLKYHVKGNFQTAMQEPDLKTMMSGMTKEKGAFAVNRVMGVKLLQDGPKVSGAVGLNVRTGEMVVAKAKAVIVCAGGQARFSLPNSGYLYGGFDFPGNTGDGYVMAYRAGASLTGMEATQSPVVIKDANMPLLAVTVTRGGKVLDMLNNVIMQNEVNHISRMNEVHEKGLGPVRIRLSHLDEAVIQEIEGILFTTERPVQERFFKNRKIDFRRDDIELWPTECQLCGGHGISGVRVNEKAECQVPGLFVAGDVASVPKQHLSGALVFGEVAAESAVEFMKENKKAEYDPAQVQEAIGLRNQRAEAKTRELDVRELEFKVRRFIGDYLIGLKNKDKLEKWLHWSEIFRDQLAKQTRAANPHELSKLYEVEHIIQCADFSAVASLTRTESRWGSSHRRADYPEQDDKNWKCHVVLQKDEDPSRIKALKAPVIGM</sequence>
<dbReference type="GO" id="GO:0050660">
    <property type="term" value="F:flavin adenine dinucleotide binding"/>
    <property type="evidence" value="ECO:0007669"/>
    <property type="project" value="TreeGrafter"/>
</dbReference>
<dbReference type="AlphaFoldDB" id="A0A0D2HKJ7"/>
<keyword evidence="6" id="KW-1185">Reference proteome</keyword>
<dbReference type="SUPFAM" id="SSF51905">
    <property type="entry name" value="FAD/NAD(P)-binding domain"/>
    <property type="match status" value="1"/>
</dbReference>
<dbReference type="GO" id="GO:0009055">
    <property type="term" value="F:electron transfer activity"/>
    <property type="evidence" value="ECO:0007669"/>
    <property type="project" value="TreeGrafter"/>
</dbReference>
<dbReference type="PRINTS" id="PR00411">
    <property type="entry name" value="PNDRDTASEI"/>
</dbReference>
<dbReference type="EMBL" id="AZAC01000067">
    <property type="protein sequence ID" value="KIX11173.1"/>
    <property type="molecule type" value="Genomic_DNA"/>
</dbReference>
<gene>
    <name evidence="5" type="ORF">X474_26175</name>
</gene>
<evidence type="ECO:0000259" key="3">
    <source>
        <dbReference type="Pfam" id="PF00890"/>
    </source>
</evidence>
<dbReference type="InterPro" id="IPR036188">
    <property type="entry name" value="FAD/NAD-bd_sf"/>
</dbReference>
<dbReference type="SUPFAM" id="SSF46977">
    <property type="entry name" value="Succinate dehydrogenase/fumarate reductase flavoprotein C-terminal domain"/>
    <property type="match status" value="1"/>
</dbReference>
<dbReference type="InterPro" id="IPR003953">
    <property type="entry name" value="FAD-dep_OxRdtase_2_FAD-bd"/>
</dbReference>
<dbReference type="InterPro" id="IPR030664">
    <property type="entry name" value="SdhA/FrdA/AprA"/>
</dbReference>
<dbReference type="InterPro" id="IPR015939">
    <property type="entry name" value="Fum_Rdtase/Succ_DH_flav-like_C"/>
</dbReference>
<dbReference type="RefSeq" id="WP_044352450.1">
    <property type="nucleotide sequence ID" value="NZ_AZAC01000067.1"/>
</dbReference>
<dbReference type="PANTHER" id="PTHR11632">
    <property type="entry name" value="SUCCINATE DEHYDROGENASE 2 FLAVOPROTEIN SUBUNIT"/>
    <property type="match status" value="1"/>
</dbReference>
<dbReference type="OrthoDB" id="9806724at2"/>
<feature type="domain" description="Fumarate reductase/succinate dehydrogenase flavoprotein-like C-terminal" evidence="4">
    <location>
        <begin position="470"/>
        <end position="537"/>
    </location>
</feature>
<dbReference type="GO" id="GO:0000104">
    <property type="term" value="F:succinate dehydrogenase activity"/>
    <property type="evidence" value="ECO:0007669"/>
    <property type="project" value="TreeGrafter"/>
</dbReference>
<dbReference type="InParanoid" id="A0A0D2HKJ7"/>
<evidence type="ECO:0000313" key="5">
    <source>
        <dbReference type="EMBL" id="KIX11173.1"/>
    </source>
</evidence>
<organism evidence="5 6">
    <name type="scientific">Dethiosulfatarculus sandiegensis</name>
    <dbReference type="NCBI Taxonomy" id="1429043"/>
    <lineage>
        <taxon>Bacteria</taxon>
        <taxon>Pseudomonadati</taxon>
        <taxon>Thermodesulfobacteriota</taxon>
        <taxon>Desulfarculia</taxon>
        <taxon>Desulfarculales</taxon>
        <taxon>Desulfarculaceae</taxon>
        <taxon>Dethiosulfatarculus</taxon>
    </lineage>
</organism>
<evidence type="ECO:0000313" key="6">
    <source>
        <dbReference type="Proteomes" id="UP000032233"/>
    </source>
</evidence>